<accession>A0A1E9PLI7</accession>
<name>A0A1E9PLI7_9LACT</name>
<dbReference type="SMART" id="SM00530">
    <property type="entry name" value="HTH_XRE"/>
    <property type="match status" value="1"/>
</dbReference>
<reference evidence="2" key="2">
    <citation type="submission" date="2022-09" db="EMBL/GenBank/DDBJ databases">
        <title>Aerococcus urinae taxonomy study.</title>
        <authorList>
            <person name="Christensen J."/>
            <person name="Senneby E."/>
        </authorList>
    </citation>
    <scope>NUCLEOTIDE SEQUENCE</scope>
    <source>
        <strain evidence="2">LUND-41-B12</strain>
    </source>
</reference>
<dbReference type="InterPro" id="IPR001387">
    <property type="entry name" value="Cro/C1-type_HTH"/>
</dbReference>
<dbReference type="CDD" id="cd00093">
    <property type="entry name" value="HTH_XRE"/>
    <property type="match status" value="1"/>
</dbReference>
<keyword evidence="4" id="KW-1185">Reference proteome</keyword>
<protein>
    <submittedName>
        <fullName evidence="2">Helix-turn-helix domain-containing protein</fullName>
    </submittedName>
    <submittedName>
        <fullName evidence="3">Helix-turn-helix transcriptional regulator</fullName>
    </submittedName>
</protein>
<organism evidence="2 5">
    <name type="scientific">Aerococcus mictus</name>
    <dbReference type="NCBI Taxonomy" id="2976810"/>
    <lineage>
        <taxon>Bacteria</taxon>
        <taxon>Bacillati</taxon>
        <taxon>Bacillota</taxon>
        <taxon>Bacilli</taxon>
        <taxon>Lactobacillales</taxon>
        <taxon>Aerococcaceae</taxon>
        <taxon>Aerococcus</taxon>
    </lineage>
</organism>
<evidence type="ECO:0000313" key="3">
    <source>
        <dbReference type="EMBL" id="WWC54734.1"/>
    </source>
</evidence>
<reference evidence="3 4" key="1">
    <citation type="journal article" date="2020" name="J. Bacteriol.">
        <title>Aerococcus urinae Isolated from Women with Lower Urinary Tract Symptoms: In Vitro Aggregation and Genome Analysis.</title>
        <authorList>
            <person name="Hilt E.E."/>
            <person name="Putonti C."/>
            <person name="Thomas-White K."/>
            <person name="Lewis A.L."/>
            <person name="Visick K.L."/>
            <person name="Gilbert N.M."/>
            <person name="Wolfe A.J."/>
        </authorList>
    </citation>
    <scope>NUCLEOTIDE SEQUENCE [LARGE SCALE GENOMIC DNA]</scope>
    <source>
        <strain evidence="3 4">UMB1016</strain>
    </source>
</reference>
<dbReference type="Proteomes" id="UP001069047">
    <property type="component" value="Unassembled WGS sequence"/>
</dbReference>
<sequence>MKIKSVDLGLRIESIRRNLGLNKTEFGKLFKATGSLVNKWETGQVIPNEERIKDIADLGNISVNELLYGNIDSFIFETLTDEIERDSRLRELAIDFMNHAMTRVFITGEEKKYIPAKFNDVDKKNFFQTDDLVFMLSGEIGDIVDWIKEFYKEDPVPYDAEKIIRYGCMYFEQKISRRQTLDLVEKYVHIKSFLKQNSYSNIFEDKSLENILNYYIEQEDGLEDDYKTDLETIKRVAIEEYYESQLSSLTDTYLKKSGEIISEYIKQKDEL</sequence>
<dbReference type="AlphaFoldDB" id="A0A1E9PLI7"/>
<dbReference type="EMBL" id="JAOTMY010000004">
    <property type="protein sequence ID" value="MCY3087961.1"/>
    <property type="molecule type" value="Genomic_DNA"/>
</dbReference>
<dbReference type="InterPro" id="IPR010982">
    <property type="entry name" value="Lambda_DNA-bd_dom_sf"/>
</dbReference>
<accession>A0A9Q4H5F8</accession>
<evidence type="ECO:0000313" key="5">
    <source>
        <dbReference type="Proteomes" id="UP001069047"/>
    </source>
</evidence>
<gene>
    <name evidence="3" type="ORF">DBT44_0000060</name>
    <name evidence="2" type="ORF">ODY61_07565</name>
</gene>
<proteinExistence type="predicted"/>
<dbReference type="Gene3D" id="1.10.260.40">
    <property type="entry name" value="lambda repressor-like DNA-binding domains"/>
    <property type="match status" value="1"/>
</dbReference>
<reference evidence="3" key="3">
    <citation type="submission" date="2024-02" db="EMBL/GenBank/DDBJ databases">
        <authorList>
            <person name="Choi B."/>
        </authorList>
    </citation>
    <scope>NUCLEOTIDE SEQUENCE</scope>
    <source>
        <strain evidence="3">UMB1016</strain>
    </source>
</reference>
<evidence type="ECO:0000259" key="1">
    <source>
        <dbReference type="PROSITE" id="PS50943"/>
    </source>
</evidence>
<evidence type="ECO:0000313" key="2">
    <source>
        <dbReference type="EMBL" id="MCY3087961.1"/>
    </source>
</evidence>
<dbReference type="SUPFAM" id="SSF47413">
    <property type="entry name" value="lambda repressor-like DNA-binding domains"/>
    <property type="match status" value="1"/>
</dbReference>
<dbReference type="GO" id="GO:0003677">
    <property type="term" value="F:DNA binding"/>
    <property type="evidence" value="ECO:0007669"/>
    <property type="project" value="InterPro"/>
</dbReference>
<dbReference type="RefSeq" id="WP_070558819.1">
    <property type="nucleotide sequence ID" value="NZ_CAJHLG010000006.1"/>
</dbReference>
<dbReference type="PROSITE" id="PS50943">
    <property type="entry name" value="HTH_CROC1"/>
    <property type="match status" value="1"/>
</dbReference>
<evidence type="ECO:0000313" key="4">
    <source>
        <dbReference type="Proteomes" id="UP000250354"/>
    </source>
</evidence>
<dbReference type="EMBL" id="CP145132">
    <property type="protein sequence ID" value="WWC54734.1"/>
    <property type="molecule type" value="Genomic_DNA"/>
</dbReference>
<dbReference type="GeneID" id="86859019"/>
<feature type="domain" description="HTH cro/C1-type" evidence="1">
    <location>
        <begin position="12"/>
        <end position="66"/>
    </location>
</feature>
<dbReference type="Proteomes" id="UP000250354">
    <property type="component" value="Chromosome"/>
</dbReference>